<name>A0ABW5KCK6_9SPHI</name>
<evidence type="ECO:0000256" key="1">
    <source>
        <dbReference type="SAM" id="MobiDB-lite"/>
    </source>
</evidence>
<gene>
    <name evidence="2" type="ORF">ACFSR5_03390</name>
</gene>
<evidence type="ECO:0008006" key="4">
    <source>
        <dbReference type="Google" id="ProtNLM"/>
    </source>
</evidence>
<accession>A0ABW5KCK6</accession>
<evidence type="ECO:0000313" key="2">
    <source>
        <dbReference type="EMBL" id="MFD2546686.1"/>
    </source>
</evidence>
<feature type="region of interest" description="Disordered" evidence="1">
    <location>
        <begin position="29"/>
        <end position="99"/>
    </location>
</feature>
<dbReference type="EMBL" id="JBHULR010000003">
    <property type="protein sequence ID" value="MFD2546686.1"/>
    <property type="molecule type" value="Genomic_DNA"/>
</dbReference>
<evidence type="ECO:0000313" key="3">
    <source>
        <dbReference type="Proteomes" id="UP001597545"/>
    </source>
</evidence>
<dbReference type="Proteomes" id="UP001597545">
    <property type="component" value="Unassembled WGS sequence"/>
</dbReference>
<reference evidence="3" key="1">
    <citation type="journal article" date="2019" name="Int. J. Syst. Evol. Microbiol.">
        <title>The Global Catalogue of Microorganisms (GCM) 10K type strain sequencing project: providing services to taxonomists for standard genome sequencing and annotation.</title>
        <authorList>
            <consortium name="The Broad Institute Genomics Platform"/>
            <consortium name="The Broad Institute Genome Sequencing Center for Infectious Disease"/>
            <person name="Wu L."/>
            <person name="Ma J."/>
        </authorList>
    </citation>
    <scope>NUCLEOTIDE SEQUENCE [LARGE SCALE GENOMIC DNA]</scope>
    <source>
        <strain evidence="3">KCTC 42662</strain>
    </source>
</reference>
<comment type="caution">
    <text evidence="2">The sequence shown here is derived from an EMBL/GenBank/DDBJ whole genome shotgun (WGS) entry which is preliminary data.</text>
</comment>
<protein>
    <recommendedName>
        <fullName evidence="4">Secreted protein</fullName>
    </recommendedName>
</protein>
<dbReference type="RefSeq" id="WP_380900724.1">
    <property type="nucleotide sequence ID" value="NZ_JBHUEG010000007.1"/>
</dbReference>
<sequence>MYLLRKTKIMYLIGLGTILLCISCVGGSTEEQSIEGPSDSIHRSTDGDEGVPLNELDRSHDEDSAIQKAQEPTGVPMDNLDRTETNDTIGQPAVSPKED</sequence>
<organism evidence="2 3">
    <name type="scientific">Sphingobacterium suaedae</name>
    <dbReference type="NCBI Taxonomy" id="1686402"/>
    <lineage>
        <taxon>Bacteria</taxon>
        <taxon>Pseudomonadati</taxon>
        <taxon>Bacteroidota</taxon>
        <taxon>Sphingobacteriia</taxon>
        <taxon>Sphingobacteriales</taxon>
        <taxon>Sphingobacteriaceae</taxon>
        <taxon>Sphingobacterium</taxon>
    </lineage>
</organism>
<feature type="compositionally biased region" description="Basic and acidic residues" evidence="1">
    <location>
        <begin position="55"/>
        <end position="65"/>
    </location>
</feature>
<proteinExistence type="predicted"/>
<keyword evidence="3" id="KW-1185">Reference proteome</keyword>